<evidence type="ECO:0000256" key="3">
    <source>
        <dbReference type="PROSITE-ProRule" id="PRU00221"/>
    </source>
</evidence>
<dbReference type="SUPFAM" id="SSF50978">
    <property type="entry name" value="WD40 repeat-like"/>
    <property type="match status" value="2"/>
</dbReference>
<name>A0A267FEI0_9PLAT</name>
<dbReference type="OrthoDB" id="10251381at2759"/>
<gene>
    <name evidence="6" type="ORF">BOX15_Mlig000023g3</name>
</gene>
<dbReference type="EMBL" id="NIVC01001112">
    <property type="protein sequence ID" value="PAA72113.1"/>
    <property type="molecule type" value="Genomic_DNA"/>
</dbReference>
<evidence type="ECO:0000313" key="6">
    <source>
        <dbReference type="EMBL" id="PAA72113.1"/>
    </source>
</evidence>
<sequence length="1109" mass="125936">MSTITAATPTDDVHAYPQDTGPVTFDSSTQPKKDIKKPVPPDGKLESRLTTKDLEALQEAFNFKGDSYERLCLNRDQFVQALSIILNKGTDEEYEELFDKIDISKEGSVSWDQLAQHMLLQFYERDDKVKSTQLPQWRDIRMIPAPHKDVIQRVDFLRSSHKYVTVSREGTISLMSTDLEVSRTVRTSSDACKQRDLWVTDFVLLQNVSKVAVGFTSKEIAFYDISSKSDFSCQYRVQDLDASPICLDYWYNPDNANESVLCWGDIKGRINALFFLSAAINLFERQSSPTEDKQETTLIVKLKDIKRGKFKNSNKFISHEAHTDWARQVKYISSLECFISCATTWDDSLVIGWIEKRTTVSNQVMSVKRLDETDTRKVQRISAFQVHQGINAFDYHEGLNLIATAGANNHVCLWNPYVMSKPSGVLTGHVAPVIQVLFNLTRSQVYSFSKDKVLRIWDVQLQVCMQRLAGIFPKGPEAFTKKLYTARQPSMQTRVYMQEDRNRLFLTFNNSLSLIEMKAEVKDRVLSHDRSVTSVIFSWQLNQLLTACQGSNLSFWLIDTGQRLRQTPNAHGDAEITTLANDPAESRFYSGGTDGIVRIWDWNGHMYHELDCNRPGVSAEISQILVLKHSVIACGFSKDITVFRTNSFRDIRIKPGEWRELDQHRDDILAAAYCAPHYLITASYDGMIAVWNISSEVCTRQMRQRCSTMRRQASSSAGSGERRRSARSDRQQQQDMDSGFTISRLRVLANRKAKAKQAANLVSCGANGIVRFWNLHQGCLVAEFLAHKQASSIIMDSSPQSDYLATADGNGCLKVWHIAEYCTGKQDQSVQRQNGDDDGLIIEPPSLETEWQAHPDQINDLEFAERQDRLLILTASSDCSVSLWDILGNLIGIFGQEEHWKIEHLSVILERLEREKEDHEVLEAEPQKVQQVSQSNWQPDERAIADPNGYRVTAWNSSLLGSSYIEAAKQKRQRRQPEVMPNLPFLTQDRHTPSIGPFNNLDIASFAEARDPKPPDFVSNPDAYFRDRDHLPPAGEKTPVLAETLKAAFDDRSLFPKYILDYESQMKKYQNFATNTKEKDKGEISAKGSQPSAPGTASHGRSDLRSKKK</sequence>
<comment type="caution">
    <text evidence="6">The sequence shown here is derived from an EMBL/GenBank/DDBJ whole genome shotgun (WGS) entry which is preliminary data.</text>
</comment>
<evidence type="ECO:0000313" key="7">
    <source>
        <dbReference type="Proteomes" id="UP000215902"/>
    </source>
</evidence>
<feature type="region of interest" description="Disordered" evidence="4">
    <location>
        <begin position="708"/>
        <end position="735"/>
    </location>
</feature>
<feature type="repeat" description="WD" evidence="3">
    <location>
        <begin position="851"/>
        <end position="886"/>
    </location>
</feature>
<dbReference type="PROSITE" id="PS50222">
    <property type="entry name" value="EF_HAND_2"/>
    <property type="match status" value="1"/>
</dbReference>
<feature type="compositionally biased region" description="Low complexity" evidence="4">
    <location>
        <begin position="710"/>
        <end position="719"/>
    </location>
</feature>
<dbReference type="Gene3D" id="1.10.238.10">
    <property type="entry name" value="EF-hand"/>
    <property type="match status" value="1"/>
</dbReference>
<dbReference type="PANTHER" id="PTHR44324">
    <property type="entry name" value="WD40 REPEAT DOMAIN 95"/>
    <property type="match status" value="1"/>
</dbReference>
<dbReference type="Pfam" id="PF00400">
    <property type="entry name" value="WD40"/>
    <property type="match status" value="5"/>
</dbReference>
<feature type="compositionally biased region" description="Polar residues" evidence="4">
    <location>
        <begin position="928"/>
        <end position="938"/>
    </location>
</feature>
<dbReference type="Proteomes" id="UP000215902">
    <property type="component" value="Unassembled WGS sequence"/>
</dbReference>
<dbReference type="InterPro" id="IPR019775">
    <property type="entry name" value="WD40_repeat_CS"/>
</dbReference>
<dbReference type="STRING" id="282301.A0A267FEI0"/>
<dbReference type="SMART" id="SM00320">
    <property type="entry name" value="WD40"/>
    <property type="match status" value="9"/>
</dbReference>
<feature type="repeat" description="WD" evidence="3">
    <location>
        <begin position="576"/>
        <end position="601"/>
    </location>
</feature>
<dbReference type="InterPro" id="IPR011992">
    <property type="entry name" value="EF-hand-dom_pair"/>
</dbReference>
<dbReference type="InterPro" id="IPR036322">
    <property type="entry name" value="WD40_repeat_dom_sf"/>
</dbReference>
<feature type="compositionally biased region" description="Basic and acidic residues" evidence="4">
    <location>
        <begin position="720"/>
        <end position="732"/>
    </location>
</feature>
<dbReference type="InterPro" id="IPR002048">
    <property type="entry name" value="EF_hand_dom"/>
</dbReference>
<accession>A0A267FEI0</accession>
<dbReference type="PANTHER" id="PTHR44324:SF1">
    <property type="entry name" value="WD REPEAT-CONTAINING PROTEIN 49"/>
    <property type="match status" value="1"/>
</dbReference>
<proteinExistence type="predicted"/>
<dbReference type="SUPFAM" id="SSF47473">
    <property type="entry name" value="EF-hand"/>
    <property type="match status" value="1"/>
</dbReference>
<feature type="region of interest" description="Disordered" evidence="4">
    <location>
        <begin position="1"/>
        <end position="46"/>
    </location>
</feature>
<evidence type="ECO:0000256" key="1">
    <source>
        <dbReference type="ARBA" id="ARBA00022574"/>
    </source>
</evidence>
<reference evidence="6 7" key="1">
    <citation type="submission" date="2017-06" db="EMBL/GenBank/DDBJ databases">
        <title>A platform for efficient transgenesis in Macrostomum lignano, a flatworm model organism for stem cell research.</title>
        <authorList>
            <person name="Berezikov E."/>
        </authorList>
    </citation>
    <scope>NUCLEOTIDE SEQUENCE [LARGE SCALE GENOMIC DNA]</scope>
    <source>
        <strain evidence="6">DV1</strain>
        <tissue evidence="6">Whole organism</tissue>
    </source>
</reference>
<dbReference type="PROSITE" id="PS50082">
    <property type="entry name" value="WD_REPEATS_2"/>
    <property type="match status" value="4"/>
</dbReference>
<keyword evidence="2" id="KW-0677">Repeat</keyword>
<feature type="domain" description="EF-hand" evidence="5">
    <location>
        <begin position="89"/>
        <end position="124"/>
    </location>
</feature>
<evidence type="ECO:0000256" key="4">
    <source>
        <dbReference type="SAM" id="MobiDB-lite"/>
    </source>
</evidence>
<feature type="repeat" description="WD" evidence="3">
    <location>
        <begin position="661"/>
        <end position="701"/>
    </location>
</feature>
<keyword evidence="1 3" id="KW-0853">WD repeat</keyword>
<dbReference type="PROSITE" id="PS00678">
    <property type="entry name" value="WD_REPEATS_1"/>
    <property type="match status" value="2"/>
</dbReference>
<evidence type="ECO:0000259" key="5">
    <source>
        <dbReference type="PROSITE" id="PS50222"/>
    </source>
</evidence>
<feature type="compositionally biased region" description="Basic and acidic residues" evidence="4">
    <location>
        <begin position="31"/>
        <end position="46"/>
    </location>
</feature>
<dbReference type="InterPro" id="IPR001680">
    <property type="entry name" value="WD40_rpt"/>
</dbReference>
<organism evidence="6 7">
    <name type="scientific">Macrostomum lignano</name>
    <dbReference type="NCBI Taxonomy" id="282301"/>
    <lineage>
        <taxon>Eukaryota</taxon>
        <taxon>Metazoa</taxon>
        <taxon>Spiralia</taxon>
        <taxon>Lophotrochozoa</taxon>
        <taxon>Platyhelminthes</taxon>
        <taxon>Rhabditophora</taxon>
        <taxon>Macrostomorpha</taxon>
        <taxon>Macrostomida</taxon>
        <taxon>Macrostomidae</taxon>
        <taxon>Macrostomum</taxon>
    </lineage>
</organism>
<feature type="repeat" description="WD" evidence="3">
    <location>
        <begin position="426"/>
        <end position="460"/>
    </location>
</feature>
<dbReference type="AlphaFoldDB" id="A0A267FEI0"/>
<dbReference type="GO" id="GO:0005509">
    <property type="term" value="F:calcium ion binding"/>
    <property type="evidence" value="ECO:0007669"/>
    <property type="project" value="InterPro"/>
</dbReference>
<keyword evidence="7" id="KW-1185">Reference proteome</keyword>
<evidence type="ECO:0000256" key="2">
    <source>
        <dbReference type="ARBA" id="ARBA00022737"/>
    </source>
</evidence>
<feature type="region of interest" description="Disordered" evidence="4">
    <location>
        <begin position="1073"/>
        <end position="1109"/>
    </location>
</feature>
<feature type="region of interest" description="Disordered" evidence="4">
    <location>
        <begin position="921"/>
        <end position="943"/>
    </location>
</feature>
<dbReference type="InterPro" id="IPR051242">
    <property type="entry name" value="WD-EF-hand_domain"/>
</dbReference>
<protein>
    <recommendedName>
        <fullName evidence="5">EF-hand domain-containing protein</fullName>
    </recommendedName>
</protein>
<dbReference type="PROSITE" id="PS50294">
    <property type="entry name" value="WD_REPEATS_REGION"/>
    <property type="match status" value="1"/>
</dbReference>
<dbReference type="InterPro" id="IPR015943">
    <property type="entry name" value="WD40/YVTN_repeat-like_dom_sf"/>
</dbReference>
<dbReference type="Gene3D" id="2.130.10.10">
    <property type="entry name" value="YVTN repeat-like/Quinoprotein amine dehydrogenase"/>
    <property type="match status" value="3"/>
</dbReference>
<feature type="compositionally biased region" description="Basic and acidic residues" evidence="4">
    <location>
        <begin position="1100"/>
        <end position="1109"/>
    </location>
</feature>